<dbReference type="EMBL" id="AGNK02003735">
    <property type="status" value="NOT_ANNOTATED_CDS"/>
    <property type="molecule type" value="Genomic_DNA"/>
</dbReference>
<dbReference type="EnsemblPlants" id="KQL01416">
    <property type="protein sequence ID" value="KQL01416"/>
    <property type="gene ID" value="SETIT_015978mg"/>
</dbReference>
<protein>
    <submittedName>
        <fullName evidence="1">Uncharacterized protein</fullName>
    </submittedName>
</protein>
<dbReference type="HOGENOM" id="CLU_3280488_0_0_1"/>
<reference evidence="1" key="2">
    <citation type="submission" date="2018-08" db="UniProtKB">
        <authorList>
            <consortium name="EnsemblPlants"/>
        </authorList>
    </citation>
    <scope>IDENTIFICATION</scope>
    <source>
        <strain evidence="1">Yugu1</strain>
    </source>
</reference>
<sequence length="41" mass="4762">MTPKEISSTLKFLPCLFKDKKNVLLHVEAYPCYVNYVIDLS</sequence>
<dbReference type="InParanoid" id="K3YNY6"/>
<accession>K3YNY6</accession>
<name>K3YNY6_SETIT</name>
<dbReference type="AlphaFoldDB" id="K3YNY6"/>
<proteinExistence type="predicted"/>
<dbReference type="Proteomes" id="UP000004995">
    <property type="component" value="Unassembled WGS sequence"/>
</dbReference>
<evidence type="ECO:0000313" key="1">
    <source>
        <dbReference type="EnsemblPlants" id="KQL01416"/>
    </source>
</evidence>
<evidence type="ECO:0000313" key="2">
    <source>
        <dbReference type="Proteomes" id="UP000004995"/>
    </source>
</evidence>
<keyword evidence="2" id="KW-1185">Reference proteome</keyword>
<dbReference type="Gramene" id="KQL01416">
    <property type="protein sequence ID" value="KQL01416"/>
    <property type="gene ID" value="SETIT_015978mg"/>
</dbReference>
<organism evidence="1 2">
    <name type="scientific">Setaria italica</name>
    <name type="common">Foxtail millet</name>
    <name type="synonym">Panicum italicum</name>
    <dbReference type="NCBI Taxonomy" id="4555"/>
    <lineage>
        <taxon>Eukaryota</taxon>
        <taxon>Viridiplantae</taxon>
        <taxon>Streptophyta</taxon>
        <taxon>Embryophyta</taxon>
        <taxon>Tracheophyta</taxon>
        <taxon>Spermatophyta</taxon>
        <taxon>Magnoliopsida</taxon>
        <taxon>Liliopsida</taxon>
        <taxon>Poales</taxon>
        <taxon>Poaceae</taxon>
        <taxon>PACMAD clade</taxon>
        <taxon>Panicoideae</taxon>
        <taxon>Panicodae</taxon>
        <taxon>Paniceae</taxon>
        <taxon>Cenchrinae</taxon>
        <taxon>Setaria</taxon>
    </lineage>
</organism>
<reference evidence="2" key="1">
    <citation type="journal article" date="2012" name="Nat. Biotechnol.">
        <title>Reference genome sequence of the model plant Setaria.</title>
        <authorList>
            <person name="Bennetzen J.L."/>
            <person name="Schmutz J."/>
            <person name="Wang H."/>
            <person name="Percifield R."/>
            <person name="Hawkins J."/>
            <person name="Pontaroli A.C."/>
            <person name="Estep M."/>
            <person name="Feng L."/>
            <person name="Vaughn J.N."/>
            <person name="Grimwood J."/>
            <person name="Jenkins J."/>
            <person name="Barry K."/>
            <person name="Lindquist E."/>
            <person name="Hellsten U."/>
            <person name="Deshpande S."/>
            <person name="Wang X."/>
            <person name="Wu X."/>
            <person name="Mitros T."/>
            <person name="Triplett J."/>
            <person name="Yang X."/>
            <person name="Ye C.Y."/>
            <person name="Mauro-Herrera M."/>
            <person name="Wang L."/>
            <person name="Li P."/>
            <person name="Sharma M."/>
            <person name="Sharma R."/>
            <person name="Ronald P.C."/>
            <person name="Panaud O."/>
            <person name="Kellogg E.A."/>
            <person name="Brutnell T.P."/>
            <person name="Doust A.N."/>
            <person name="Tuskan G.A."/>
            <person name="Rokhsar D."/>
            <person name="Devos K.M."/>
        </authorList>
    </citation>
    <scope>NUCLEOTIDE SEQUENCE [LARGE SCALE GENOMIC DNA]</scope>
    <source>
        <strain evidence="2">cv. Yugu1</strain>
    </source>
</reference>